<dbReference type="SMART" id="SM00054">
    <property type="entry name" value="EFh"/>
    <property type="match status" value="3"/>
</dbReference>
<dbReference type="PROSITE" id="PS00018">
    <property type="entry name" value="EF_HAND_1"/>
    <property type="match status" value="3"/>
</dbReference>
<dbReference type="InterPro" id="IPR002048">
    <property type="entry name" value="EF_hand_dom"/>
</dbReference>
<evidence type="ECO:0000256" key="4">
    <source>
        <dbReference type="SAM" id="MobiDB-lite"/>
    </source>
</evidence>
<accession>A0AA38L9Y8</accession>
<proteinExistence type="predicted"/>
<dbReference type="InterPro" id="IPR018247">
    <property type="entry name" value="EF_Hand_1_Ca_BS"/>
</dbReference>
<evidence type="ECO:0000256" key="1">
    <source>
        <dbReference type="ARBA" id="ARBA00022723"/>
    </source>
</evidence>
<keyword evidence="1" id="KW-0479">Metal-binding</keyword>
<dbReference type="CDD" id="cd00051">
    <property type="entry name" value="EFh"/>
    <property type="match status" value="1"/>
</dbReference>
<dbReference type="Gene3D" id="1.10.238.10">
    <property type="entry name" value="EF-hand"/>
    <property type="match status" value="2"/>
</dbReference>
<evidence type="ECO:0000259" key="5">
    <source>
        <dbReference type="PROSITE" id="PS50222"/>
    </source>
</evidence>
<protein>
    <recommendedName>
        <fullName evidence="5">EF-hand domain-containing protein</fullName>
    </recommendedName>
</protein>
<organism evidence="6 7">
    <name type="scientific">Taxus chinensis</name>
    <name type="common">Chinese yew</name>
    <name type="synonym">Taxus wallichiana var. chinensis</name>
    <dbReference type="NCBI Taxonomy" id="29808"/>
    <lineage>
        <taxon>Eukaryota</taxon>
        <taxon>Viridiplantae</taxon>
        <taxon>Streptophyta</taxon>
        <taxon>Embryophyta</taxon>
        <taxon>Tracheophyta</taxon>
        <taxon>Spermatophyta</taxon>
        <taxon>Pinopsida</taxon>
        <taxon>Pinidae</taxon>
        <taxon>Conifers II</taxon>
        <taxon>Cupressales</taxon>
        <taxon>Taxaceae</taxon>
        <taxon>Taxus</taxon>
    </lineage>
</organism>
<comment type="caution">
    <text evidence="6">The sequence shown here is derived from an EMBL/GenBank/DDBJ whole genome shotgun (WGS) entry which is preliminary data.</text>
</comment>
<dbReference type="EMBL" id="JAHRHJ020000005">
    <property type="protein sequence ID" value="KAH9313835.1"/>
    <property type="molecule type" value="Genomic_DNA"/>
</dbReference>
<dbReference type="InterPro" id="IPR011992">
    <property type="entry name" value="EF-hand-dom_pair"/>
</dbReference>
<feature type="domain" description="EF-hand" evidence="5">
    <location>
        <begin position="262"/>
        <end position="297"/>
    </location>
</feature>
<dbReference type="SUPFAM" id="SSF47473">
    <property type="entry name" value="EF-hand"/>
    <property type="match status" value="1"/>
</dbReference>
<evidence type="ECO:0000256" key="2">
    <source>
        <dbReference type="ARBA" id="ARBA00022737"/>
    </source>
</evidence>
<name>A0AA38L9Y8_TAXCH</name>
<keyword evidence="7" id="KW-1185">Reference proteome</keyword>
<gene>
    <name evidence="6" type="ORF">KI387_022462</name>
</gene>
<evidence type="ECO:0000256" key="3">
    <source>
        <dbReference type="ARBA" id="ARBA00022837"/>
    </source>
</evidence>
<feature type="domain" description="EF-hand" evidence="5">
    <location>
        <begin position="301"/>
        <end position="336"/>
    </location>
</feature>
<dbReference type="AlphaFoldDB" id="A0AA38L9Y8"/>
<reference evidence="6 7" key="1">
    <citation type="journal article" date="2021" name="Nat. Plants">
        <title>The Taxus genome provides insights into paclitaxel biosynthesis.</title>
        <authorList>
            <person name="Xiong X."/>
            <person name="Gou J."/>
            <person name="Liao Q."/>
            <person name="Li Y."/>
            <person name="Zhou Q."/>
            <person name="Bi G."/>
            <person name="Li C."/>
            <person name="Du R."/>
            <person name="Wang X."/>
            <person name="Sun T."/>
            <person name="Guo L."/>
            <person name="Liang H."/>
            <person name="Lu P."/>
            <person name="Wu Y."/>
            <person name="Zhang Z."/>
            <person name="Ro D.K."/>
            <person name="Shang Y."/>
            <person name="Huang S."/>
            <person name="Yan J."/>
        </authorList>
    </citation>
    <scope>NUCLEOTIDE SEQUENCE [LARGE SCALE GENOMIC DNA]</scope>
    <source>
        <strain evidence="6">Ta-2019</strain>
    </source>
</reference>
<dbReference type="GO" id="GO:0005509">
    <property type="term" value="F:calcium ion binding"/>
    <property type="evidence" value="ECO:0007669"/>
    <property type="project" value="InterPro"/>
</dbReference>
<dbReference type="InterPro" id="IPR039647">
    <property type="entry name" value="EF_hand_pair_protein_CML-like"/>
</dbReference>
<dbReference type="PROSITE" id="PS50222">
    <property type="entry name" value="EF_HAND_2"/>
    <property type="match status" value="3"/>
</dbReference>
<dbReference type="FunFam" id="1.10.238.10:FF:000001">
    <property type="entry name" value="Calmodulin 1"/>
    <property type="match status" value="1"/>
</dbReference>
<keyword evidence="3" id="KW-0106">Calcium</keyword>
<dbReference type="PANTHER" id="PTHR10891">
    <property type="entry name" value="EF-HAND CALCIUM-BINDING DOMAIN CONTAINING PROTEIN"/>
    <property type="match status" value="1"/>
</dbReference>
<feature type="domain" description="EF-hand" evidence="5">
    <location>
        <begin position="179"/>
        <end position="214"/>
    </location>
</feature>
<evidence type="ECO:0000313" key="7">
    <source>
        <dbReference type="Proteomes" id="UP000824469"/>
    </source>
</evidence>
<evidence type="ECO:0000313" key="6">
    <source>
        <dbReference type="EMBL" id="KAH9313835.1"/>
    </source>
</evidence>
<keyword evidence="2" id="KW-0677">Repeat</keyword>
<sequence length="336" mass="37719">MVEELEGLQLVQSIQGWRAEGSVTEKGHSITVPAILVSGSGDHLAGTSDRVIGEAETGAGISRVQYLRRNVEPVTLQRKRLTILCRAILLSIQVTSSLTRACHACSQRPRNNRHRHVGRQNGSEATEQKTVRNGVNKSSKRKRSPHNKNAYGVIITYRNRHMKAVALEILNPVRFKIMADLGEIRRVYDMVDENADGLVSLDEIIGFVNKLGMPISEDDLRCMLVSTPQENCSYLRFEEFVYLYQSIFNAPDQDDNKEEGNESEDLMEAAFKVFDQNKDGYISSTELQQVLSAMGLIPQGHDSQQCQKMICRFDSDSNGVLDFCEFKNMMSSKLSP</sequence>
<dbReference type="Proteomes" id="UP000824469">
    <property type="component" value="Unassembled WGS sequence"/>
</dbReference>
<feature type="region of interest" description="Disordered" evidence="4">
    <location>
        <begin position="106"/>
        <end position="146"/>
    </location>
</feature>
<dbReference type="Pfam" id="PF13499">
    <property type="entry name" value="EF-hand_7"/>
    <property type="match status" value="1"/>
</dbReference>